<dbReference type="InterPro" id="IPR000073">
    <property type="entry name" value="AB_hydrolase_1"/>
</dbReference>
<sequence>MPFFKRNENISIFYLDEGPQEAQAVLLIPGITCDLHDWNWQVPFLLGLGFRVITPDPRGQGHSSAPAPTSDIKSYPGPNADPSIVDYYPQSAAEDFIALLQHLNVLSVIIIAHSLGTAVAYHLASVRPDLPRAMVILDPLHSVPTETADEHLSDPTSVLQNLTMLFGPALYPPTVPTWHTTWIGRRAMQGDMVVVMAQCWACLGDPNGIGRREVSVAQHDGKLKCPRLTFGNSEYWVATERSYLTSSSEYDEIVLIEGIGHWFFQLKSEEVNERLKRWFGKAGLLPVDKVGQ</sequence>
<feature type="domain" description="AB hydrolase-1" evidence="1">
    <location>
        <begin position="24"/>
        <end position="149"/>
    </location>
</feature>
<protein>
    <submittedName>
        <fullName evidence="2">Non-heme chloroperoxidase</fullName>
    </submittedName>
</protein>
<evidence type="ECO:0000313" key="2">
    <source>
        <dbReference type="EMBL" id="GKT45232.1"/>
    </source>
</evidence>
<gene>
    <name evidence="2" type="ORF">ColSpa_05413</name>
</gene>
<evidence type="ECO:0000313" key="3">
    <source>
        <dbReference type="Proteomes" id="UP001055115"/>
    </source>
</evidence>
<accession>A0AA37NXH2</accession>
<dbReference type="PANTHER" id="PTHR43798">
    <property type="entry name" value="MONOACYLGLYCEROL LIPASE"/>
    <property type="match status" value="1"/>
</dbReference>
<evidence type="ECO:0000259" key="1">
    <source>
        <dbReference type="Pfam" id="PF00561"/>
    </source>
</evidence>
<dbReference type="AlphaFoldDB" id="A0AA37NXH2"/>
<reference evidence="2 3" key="1">
    <citation type="submission" date="2022-03" db="EMBL/GenBank/DDBJ databases">
        <title>Genome data of Colletotrichum spp.</title>
        <authorList>
            <person name="Utami Y.D."/>
            <person name="Hiruma K."/>
        </authorList>
    </citation>
    <scope>NUCLEOTIDE SEQUENCE [LARGE SCALE GENOMIC DNA]</scope>
    <source>
        <strain evidence="2 3">MAFF 239500</strain>
    </source>
</reference>
<dbReference type="InterPro" id="IPR029058">
    <property type="entry name" value="AB_hydrolase_fold"/>
</dbReference>
<dbReference type="GO" id="GO:0016020">
    <property type="term" value="C:membrane"/>
    <property type="evidence" value="ECO:0007669"/>
    <property type="project" value="TreeGrafter"/>
</dbReference>
<comment type="caution">
    <text evidence="2">The sequence shown here is derived from an EMBL/GenBank/DDBJ whole genome shotgun (WGS) entry which is preliminary data.</text>
</comment>
<dbReference type="Gene3D" id="3.40.50.1820">
    <property type="entry name" value="alpha/beta hydrolase"/>
    <property type="match status" value="1"/>
</dbReference>
<dbReference type="InterPro" id="IPR050266">
    <property type="entry name" value="AB_hydrolase_sf"/>
</dbReference>
<proteinExistence type="predicted"/>
<dbReference type="EMBL" id="BQXU01000012">
    <property type="protein sequence ID" value="GKT45232.1"/>
    <property type="molecule type" value="Genomic_DNA"/>
</dbReference>
<dbReference type="InterPro" id="IPR000639">
    <property type="entry name" value="Epox_hydrolase-like"/>
</dbReference>
<dbReference type="RefSeq" id="XP_049127582.1">
    <property type="nucleotide sequence ID" value="XM_049271625.1"/>
</dbReference>
<dbReference type="GO" id="GO:0003824">
    <property type="term" value="F:catalytic activity"/>
    <property type="evidence" value="ECO:0007669"/>
    <property type="project" value="InterPro"/>
</dbReference>
<dbReference type="GeneID" id="73326215"/>
<keyword evidence="3" id="KW-1185">Reference proteome</keyword>
<dbReference type="Pfam" id="PF00561">
    <property type="entry name" value="Abhydrolase_1"/>
    <property type="match status" value="1"/>
</dbReference>
<dbReference type="PRINTS" id="PR00412">
    <property type="entry name" value="EPOXHYDRLASE"/>
</dbReference>
<dbReference type="PANTHER" id="PTHR43798:SF33">
    <property type="entry name" value="HYDROLASE, PUTATIVE (AFU_ORTHOLOGUE AFUA_2G14860)-RELATED"/>
    <property type="match status" value="1"/>
</dbReference>
<dbReference type="SUPFAM" id="SSF53474">
    <property type="entry name" value="alpha/beta-Hydrolases"/>
    <property type="match status" value="1"/>
</dbReference>
<organism evidence="2 3">
    <name type="scientific">Colletotrichum spaethianum</name>
    <dbReference type="NCBI Taxonomy" id="700344"/>
    <lineage>
        <taxon>Eukaryota</taxon>
        <taxon>Fungi</taxon>
        <taxon>Dikarya</taxon>
        <taxon>Ascomycota</taxon>
        <taxon>Pezizomycotina</taxon>
        <taxon>Sordariomycetes</taxon>
        <taxon>Hypocreomycetidae</taxon>
        <taxon>Glomerellales</taxon>
        <taxon>Glomerellaceae</taxon>
        <taxon>Colletotrichum</taxon>
        <taxon>Colletotrichum spaethianum species complex</taxon>
    </lineage>
</organism>
<dbReference type="Proteomes" id="UP001055115">
    <property type="component" value="Unassembled WGS sequence"/>
</dbReference>
<name>A0AA37NXH2_9PEZI</name>